<dbReference type="Proteomes" id="UP000800040">
    <property type="component" value="Unassembled WGS sequence"/>
</dbReference>
<dbReference type="AlphaFoldDB" id="A0A6A5KEC0"/>
<reference evidence="1" key="1">
    <citation type="submission" date="2020-01" db="EMBL/GenBank/DDBJ databases">
        <authorList>
            <consortium name="DOE Joint Genome Institute"/>
            <person name="Haridas S."/>
            <person name="Albert R."/>
            <person name="Binder M."/>
            <person name="Bloem J."/>
            <person name="Labutti K."/>
            <person name="Salamov A."/>
            <person name="Andreopoulos B."/>
            <person name="Baker S.E."/>
            <person name="Barry K."/>
            <person name="Bills G."/>
            <person name="Bluhm B.H."/>
            <person name="Cannon C."/>
            <person name="Castanera R."/>
            <person name="Culley D.E."/>
            <person name="Daum C."/>
            <person name="Ezra D."/>
            <person name="Gonzalez J.B."/>
            <person name="Henrissat B."/>
            <person name="Kuo A."/>
            <person name="Liang C."/>
            <person name="Lipzen A."/>
            <person name="Lutzoni F."/>
            <person name="Magnuson J."/>
            <person name="Mondo S."/>
            <person name="Nolan M."/>
            <person name="Ohm R."/>
            <person name="Pangilinan J."/>
            <person name="Park H.-J."/>
            <person name="Ramirez L."/>
            <person name="Alfaro M."/>
            <person name="Sun H."/>
            <person name="Tritt A."/>
            <person name="Yoshinaga Y."/>
            <person name="Zwiers L.-H."/>
            <person name="Turgeon B.G."/>
            <person name="Goodwin S.B."/>
            <person name="Spatafora J.W."/>
            <person name="Crous P.W."/>
            <person name="Grigoriev I.V."/>
        </authorList>
    </citation>
    <scope>NUCLEOTIDE SEQUENCE</scope>
    <source>
        <strain evidence="1">P77</strain>
    </source>
</reference>
<name>A0A6A5KEC0_9PLEO</name>
<dbReference type="EMBL" id="ML975285">
    <property type="protein sequence ID" value="KAF1835568.1"/>
    <property type="molecule type" value="Genomic_DNA"/>
</dbReference>
<proteinExistence type="predicted"/>
<evidence type="ECO:0000313" key="1">
    <source>
        <dbReference type="EMBL" id="KAF1835568.1"/>
    </source>
</evidence>
<accession>A0A6A5KEC0</accession>
<sequence length="396" mass="44452">MTTPTNTPALPSIALAENVYEQDFEFRSTIRMVFDMMDSSGGEDTLHAALEVFRAFIGTDPVKLYGLIDVLLEKVMSHWDWASNGAVSFCMVLFGRLDLEFLENDVLGGERPRGDSVLAGYIMSKFMRELDDTADWRSHNIVCLLEFIDKSFERGATFMTLAGVANVIEKMIKSPSLLFECYKNLEIFLEFFLLVITRNVPHDAGDTPLQLKKLFDELCRVPEASAQQVMSMQQLLQSVGWTVTKVAEVGGSPKLTGSNDHHDTAPVTVQNREERSIGGHSIQIFNRERDWGCMTVRSMIEDMVDRMVIGALDSVQVACCDMIEAMVKSDKIFVRNNLTILIVFLTRVGPALDGAADTPQSHRLTELLEALESSTLERTTHQRGNIEVLLRCLRRT</sequence>
<evidence type="ECO:0000313" key="2">
    <source>
        <dbReference type="Proteomes" id="UP000800040"/>
    </source>
</evidence>
<gene>
    <name evidence="1" type="ORF">BDW02DRAFT_597194</name>
</gene>
<keyword evidence="2" id="KW-1185">Reference proteome</keyword>
<protein>
    <submittedName>
        <fullName evidence="1">Uncharacterized protein</fullName>
    </submittedName>
</protein>
<dbReference type="OrthoDB" id="3690310at2759"/>
<organism evidence="1 2">
    <name type="scientific">Decorospora gaudefroyi</name>
    <dbReference type="NCBI Taxonomy" id="184978"/>
    <lineage>
        <taxon>Eukaryota</taxon>
        <taxon>Fungi</taxon>
        <taxon>Dikarya</taxon>
        <taxon>Ascomycota</taxon>
        <taxon>Pezizomycotina</taxon>
        <taxon>Dothideomycetes</taxon>
        <taxon>Pleosporomycetidae</taxon>
        <taxon>Pleosporales</taxon>
        <taxon>Pleosporineae</taxon>
        <taxon>Pleosporaceae</taxon>
        <taxon>Decorospora</taxon>
    </lineage>
</organism>